<protein>
    <recommendedName>
        <fullName evidence="4 11">Histidinol-phosphatase</fullName>
        <ecNumber evidence="4 11">3.1.3.15</ecNumber>
    </recommendedName>
</protein>
<comment type="pathway">
    <text evidence="2">Amino-acid biosynthesis; L-histidine biosynthesis; L-histidine from 5-phospho-alpha-D-ribose 1-diphosphate: step 8/9.</text>
</comment>
<keyword evidence="14" id="KW-1185">Reference proteome</keyword>
<dbReference type="UniPathway" id="UPA00031">
    <property type="reaction ID" value="UER00013"/>
</dbReference>
<dbReference type="InterPro" id="IPR020583">
    <property type="entry name" value="Inositol_monoP_metal-BS"/>
</dbReference>
<dbReference type="AlphaFoldDB" id="A0A2N3L0W7"/>
<proteinExistence type="inferred from homology"/>
<dbReference type="PANTHER" id="PTHR43200">
    <property type="entry name" value="PHOSPHATASE"/>
    <property type="match status" value="1"/>
</dbReference>
<feature type="binding site" evidence="12">
    <location>
        <position position="87"/>
    </location>
    <ligand>
        <name>Mg(2+)</name>
        <dbReference type="ChEBI" id="CHEBI:18420"/>
        <label>1</label>
        <note>catalytic</note>
    </ligand>
</feature>
<comment type="caution">
    <text evidence="13">The sequence shown here is derived from an EMBL/GenBank/DDBJ whole genome shotgun (WGS) entry which is preliminary data.</text>
</comment>
<accession>A0A2N3L0W7</accession>
<evidence type="ECO:0000256" key="12">
    <source>
        <dbReference type="PIRSR" id="PIRSR600760-2"/>
    </source>
</evidence>
<dbReference type="RefSeq" id="WP_101304814.1">
    <property type="nucleotide sequence ID" value="NZ_NXGX01000012.1"/>
</dbReference>
<organism evidence="13 14">
    <name type="scientific">Thalassospira lohafexi</name>
    <dbReference type="NCBI Taxonomy" id="744227"/>
    <lineage>
        <taxon>Bacteria</taxon>
        <taxon>Pseudomonadati</taxon>
        <taxon>Pseudomonadota</taxon>
        <taxon>Alphaproteobacteria</taxon>
        <taxon>Rhodospirillales</taxon>
        <taxon>Thalassospiraceae</taxon>
        <taxon>Thalassospira</taxon>
    </lineage>
</organism>
<keyword evidence="9" id="KW-0368">Histidine biosynthesis</keyword>
<dbReference type="PANTHER" id="PTHR43200:SF6">
    <property type="entry name" value="3'(2'),5'-BISPHOSPHATE NUCLEOTIDASE"/>
    <property type="match status" value="1"/>
</dbReference>
<reference evidence="13 14" key="1">
    <citation type="submission" date="2017-09" db="EMBL/GenBank/DDBJ databases">
        <title>Biodiversity and function of Thalassospira species in the particle-attached aromatic-hydrocarbon-degrading consortia from the surface seawater of the China South Sea.</title>
        <authorList>
            <person name="Dong C."/>
            <person name="Lai Q."/>
            <person name="Shao Z."/>
        </authorList>
    </citation>
    <scope>NUCLEOTIDE SEQUENCE [LARGE SCALE GENOMIC DNA]</scope>
    <source>
        <strain evidence="13 14">139Z-12</strain>
    </source>
</reference>
<dbReference type="EC" id="3.1.3.15" evidence="4 11"/>
<evidence type="ECO:0000256" key="11">
    <source>
        <dbReference type="NCBIfam" id="TIGR02067"/>
    </source>
</evidence>
<evidence type="ECO:0000256" key="6">
    <source>
        <dbReference type="ARBA" id="ARBA00022723"/>
    </source>
</evidence>
<evidence type="ECO:0000256" key="7">
    <source>
        <dbReference type="ARBA" id="ARBA00022801"/>
    </source>
</evidence>
<dbReference type="Gene3D" id="3.30.540.10">
    <property type="entry name" value="Fructose-1,6-Bisphosphatase, subunit A, domain 1"/>
    <property type="match status" value="1"/>
</dbReference>
<dbReference type="PROSITE" id="PS00629">
    <property type="entry name" value="IMP_1"/>
    <property type="match status" value="1"/>
</dbReference>
<evidence type="ECO:0000256" key="4">
    <source>
        <dbReference type="ARBA" id="ARBA00013085"/>
    </source>
</evidence>
<dbReference type="EMBL" id="NXGX01000012">
    <property type="protein sequence ID" value="PKR56469.1"/>
    <property type="molecule type" value="Genomic_DNA"/>
</dbReference>
<keyword evidence="5" id="KW-0028">Amino-acid biosynthesis</keyword>
<dbReference type="CDD" id="cd01641">
    <property type="entry name" value="Bacterial_IMPase_like_1"/>
    <property type="match status" value="1"/>
</dbReference>
<dbReference type="Pfam" id="PF00459">
    <property type="entry name" value="Inositol_P"/>
    <property type="match status" value="1"/>
</dbReference>
<comment type="cofactor">
    <cofactor evidence="1 12">
        <name>Mg(2+)</name>
        <dbReference type="ChEBI" id="CHEBI:18420"/>
    </cofactor>
</comment>
<keyword evidence="8 12" id="KW-0460">Magnesium</keyword>
<evidence type="ECO:0000256" key="3">
    <source>
        <dbReference type="ARBA" id="ARBA00009759"/>
    </source>
</evidence>
<dbReference type="NCBIfam" id="TIGR02067">
    <property type="entry name" value="his_9_HisN"/>
    <property type="match status" value="1"/>
</dbReference>
<feature type="binding site" evidence="12">
    <location>
        <position position="86"/>
    </location>
    <ligand>
        <name>Mg(2+)</name>
        <dbReference type="ChEBI" id="CHEBI:18420"/>
        <label>1</label>
        <note>catalytic</note>
    </ligand>
</feature>
<evidence type="ECO:0000256" key="8">
    <source>
        <dbReference type="ARBA" id="ARBA00022842"/>
    </source>
</evidence>
<sequence>MEDLEPFLTIAHKLADAARPVVRKYYRTPVAVDVKADDSPVTIADREVERTMREILGAELPDHGILGEEYGRENMDADYVWVLDPIDGTKSFISGKPSFATLIALCHKGKPVLGIIDQAITDERWVGVMGQASTMNGTEISARDCEDLKSATFFTTAPELFRGDAAKAYDAVSTKCRVPMYGVDAYAYGLTALGLADTVVETGMQAYDFCALVPVVEGAGGVMSDWSGNPLTMESAGDVIASGDARCHHDVLVTIKAAMA</sequence>
<comment type="catalytic activity">
    <reaction evidence="10">
        <text>L-histidinol phosphate + H2O = L-histidinol + phosphate</text>
        <dbReference type="Rhea" id="RHEA:14465"/>
        <dbReference type="ChEBI" id="CHEBI:15377"/>
        <dbReference type="ChEBI" id="CHEBI:43474"/>
        <dbReference type="ChEBI" id="CHEBI:57699"/>
        <dbReference type="ChEBI" id="CHEBI:57980"/>
        <dbReference type="EC" id="3.1.3.15"/>
    </reaction>
</comment>
<dbReference type="InterPro" id="IPR000760">
    <property type="entry name" value="Inositol_monophosphatase-like"/>
</dbReference>
<evidence type="ECO:0000313" key="14">
    <source>
        <dbReference type="Proteomes" id="UP000233332"/>
    </source>
</evidence>
<dbReference type="GO" id="GO:0004401">
    <property type="term" value="F:histidinol-phosphatase activity"/>
    <property type="evidence" value="ECO:0007669"/>
    <property type="project" value="UniProtKB-UniRule"/>
</dbReference>
<keyword evidence="6 12" id="KW-0479">Metal-binding</keyword>
<feature type="binding site" evidence="12">
    <location>
        <position position="84"/>
    </location>
    <ligand>
        <name>Mg(2+)</name>
        <dbReference type="ChEBI" id="CHEBI:18420"/>
        <label>1</label>
        <note>catalytic</note>
    </ligand>
</feature>
<evidence type="ECO:0000256" key="9">
    <source>
        <dbReference type="ARBA" id="ARBA00023102"/>
    </source>
</evidence>
<evidence type="ECO:0000313" key="13">
    <source>
        <dbReference type="EMBL" id="PKR56469.1"/>
    </source>
</evidence>
<dbReference type="InterPro" id="IPR011809">
    <property type="entry name" value="His_9_proposed"/>
</dbReference>
<evidence type="ECO:0000256" key="1">
    <source>
        <dbReference type="ARBA" id="ARBA00001946"/>
    </source>
</evidence>
<evidence type="ECO:0000256" key="10">
    <source>
        <dbReference type="ARBA" id="ARBA00049158"/>
    </source>
</evidence>
<keyword evidence="7" id="KW-0378">Hydrolase</keyword>
<feature type="binding site" evidence="12">
    <location>
        <position position="68"/>
    </location>
    <ligand>
        <name>Mg(2+)</name>
        <dbReference type="ChEBI" id="CHEBI:18420"/>
        <label>1</label>
        <note>catalytic</note>
    </ligand>
</feature>
<gene>
    <name evidence="13" type="primary">hisN</name>
    <name evidence="13" type="ORF">COO92_20515</name>
</gene>
<dbReference type="FunFam" id="3.30.540.10:FF:000030">
    <property type="entry name" value="Inositol monophosphatase"/>
    <property type="match status" value="1"/>
</dbReference>
<dbReference type="GO" id="GO:0046872">
    <property type="term" value="F:metal ion binding"/>
    <property type="evidence" value="ECO:0007669"/>
    <property type="project" value="UniProtKB-KW"/>
</dbReference>
<name>A0A2N3L0W7_9PROT</name>
<comment type="similarity">
    <text evidence="3">Belongs to the inositol monophosphatase superfamily.</text>
</comment>
<dbReference type="SUPFAM" id="SSF56655">
    <property type="entry name" value="Carbohydrate phosphatase"/>
    <property type="match status" value="1"/>
</dbReference>
<evidence type="ECO:0000256" key="2">
    <source>
        <dbReference type="ARBA" id="ARBA00004970"/>
    </source>
</evidence>
<dbReference type="GO" id="GO:0000105">
    <property type="term" value="P:L-histidine biosynthetic process"/>
    <property type="evidence" value="ECO:0007669"/>
    <property type="project" value="UniProtKB-UniRule"/>
</dbReference>
<dbReference type="Proteomes" id="UP000233332">
    <property type="component" value="Unassembled WGS sequence"/>
</dbReference>
<dbReference type="InterPro" id="IPR051090">
    <property type="entry name" value="Inositol_monoP_superfamily"/>
</dbReference>
<feature type="binding site" evidence="12">
    <location>
        <position position="208"/>
    </location>
    <ligand>
        <name>Mg(2+)</name>
        <dbReference type="ChEBI" id="CHEBI:18420"/>
        <label>1</label>
        <note>catalytic</note>
    </ligand>
</feature>
<dbReference type="PRINTS" id="PR00377">
    <property type="entry name" value="IMPHPHTASES"/>
</dbReference>
<evidence type="ECO:0000256" key="5">
    <source>
        <dbReference type="ARBA" id="ARBA00022605"/>
    </source>
</evidence>
<dbReference type="Gene3D" id="3.40.190.80">
    <property type="match status" value="1"/>
</dbReference>